<dbReference type="AlphaFoldDB" id="A0A0E3W2P8"/>
<feature type="non-terminal residue" evidence="2">
    <location>
        <position position="55"/>
    </location>
</feature>
<dbReference type="Pfam" id="PF05598">
    <property type="entry name" value="DUF772"/>
    <property type="match status" value="1"/>
</dbReference>
<sequence>MLVKNVFRQNSFYTALYQMIPDNHILKQIDSAIDLSFVNDLLADRYCKNFGRPAK</sequence>
<name>A0A0E3W2P8_9FIRM</name>
<protein>
    <submittedName>
        <fullName evidence="2">Uncharacterized</fullName>
    </submittedName>
</protein>
<keyword evidence="5" id="KW-1185">Reference proteome</keyword>
<dbReference type="EMBL" id="CGIH01000051">
    <property type="protein sequence ID" value="CFY08078.1"/>
    <property type="molecule type" value="Genomic_DNA"/>
</dbReference>
<accession>A0A0E3W2P8</accession>
<evidence type="ECO:0000313" key="3">
    <source>
        <dbReference type="EMBL" id="CFX13715.1"/>
    </source>
</evidence>
<reference evidence="2 5" key="1">
    <citation type="submission" date="2015-03" db="EMBL/GenBank/DDBJ databases">
        <authorList>
            <person name="Strepis Nikolaos"/>
        </authorList>
    </citation>
    <scope>NUCLEOTIDE SEQUENCE [LARGE SCALE GENOMIC DNA]</scope>
    <source>
        <strain evidence="2 5">OL-4</strain>
    </source>
</reference>
<organism evidence="2 5">
    <name type="scientific">Syntrophomonas zehnderi OL-4</name>
    <dbReference type="NCBI Taxonomy" id="690567"/>
    <lineage>
        <taxon>Bacteria</taxon>
        <taxon>Bacillati</taxon>
        <taxon>Bacillota</taxon>
        <taxon>Clostridia</taxon>
        <taxon>Eubacteriales</taxon>
        <taxon>Syntrophomonadaceae</taxon>
        <taxon>Syntrophomonas</taxon>
    </lineage>
</organism>
<dbReference type="EMBL" id="CGIH01000008">
    <property type="protein sequence ID" value="CFX13715.1"/>
    <property type="molecule type" value="Genomic_DNA"/>
</dbReference>
<evidence type="ECO:0000259" key="1">
    <source>
        <dbReference type="Pfam" id="PF05598"/>
    </source>
</evidence>
<gene>
    <name evidence="4" type="ORF">2673</name>
    <name evidence="2" type="ORF">560</name>
    <name evidence="3" type="ORF">569</name>
</gene>
<dbReference type="InterPro" id="IPR008490">
    <property type="entry name" value="Transposase_InsH_N"/>
</dbReference>
<evidence type="ECO:0000313" key="2">
    <source>
        <dbReference type="EMBL" id="CFX13382.1"/>
    </source>
</evidence>
<evidence type="ECO:0000313" key="4">
    <source>
        <dbReference type="EMBL" id="CFY08078.1"/>
    </source>
</evidence>
<feature type="domain" description="Transposase InsH N-terminal" evidence="1">
    <location>
        <begin position="16"/>
        <end position="54"/>
    </location>
</feature>
<dbReference type="Proteomes" id="UP000045545">
    <property type="component" value="Unassembled WGS sequence"/>
</dbReference>
<dbReference type="EMBL" id="CGIH01000006">
    <property type="protein sequence ID" value="CFX13382.1"/>
    <property type="molecule type" value="Genomic_DNA"/>
</dbReference>
<proteinExistence type="predicted"/>
<evidence type="ECO:0000313" key="5">
    <source>
        <dbReference type="Proteomes" id="UP000045545"/>
    </source>
</evidence>